<gene>
    <name evidence="6" type="ORF">FH972_018340</name>
</gene>
<dbReference type="GO" id="GO:0010227">
    <property type="term" value="P:floral organ abscission"/>
    <property type="evidence" value="ECO:0007669"/>
    <property type="project" value="InterPro"/>
</dbReference>
<dbReference type="EMBL" id="CM017327">
    <property type="protein sequence ID" value="KAE8100443.1"/>
    <property type="molecule type" value="Genomic_DNA"/>
</dbReference>
<evidence type="ECO:0000313" key="7">
    <source>
        <dbReference type="Proteomes" id="UP000327013"/>
    </source>
</evidence>
<keyword evidence="2" id="KW-0964">Secreted</keyword>
<accession>A0A5N6RN70</accession>
<keyword evidence="3 5" id="KW-0732">Signal</keyword>
<dbReference type="AlphaFoldDB" id="A0A5N6RN70"/>
<organism evidence="6 7">
    <name type="scientific">Carpinus fangiana</name>
    <dbReference type="NCBI Taxonomy" id="176857"/>
    <lineage>
        <taxon>Eukaryota</taxon>
        <taxon>Viridiplantae</taxon>
        <taxon>Streptophyta</taxon>
        <taxon>Embryophyta</taxon>
        <taxon>Tracheophyta</taxon>
        <taxon>Spermatophyta</taxon>
        <taxon>Magnoliopsida</taxon>
        <taxon>eudicotyledons</taxon>
        <taxon>Gunneridae</taxon>
        <taxon>Pentapetalae</taxon>
        <taxon>rosids</taxon>
        <taxon>fabids</taxon>
        <taxon>Fagales</taxon>
        <taxon>Betulaceae</taxon>
        <taxon>Carpinus</taxon>
    </lineage>
</organism>
<feature type="compositionally biased region" description="Polar residues" evidence="4">
    <location>
        <begin position="72"/>
        <end position="81"/>
    </location>
</feature>
<evidence type="ECO:0000256" key="2">
    <source>
        <dbReference type="ARBA" id="ARBA00022525"/>
    </source>
</evidence>
<evidence type="ECO:0000256" key="1">
    <source>
        <dbReference type="ARBA" id="ARBA00004239"/>
    </source>
</evidence>
<dbReference type="PANTHER" id="PTHR33599:SF11">
    <property type="entry name" value="PROTEIN IDA-LIKE 5"/>
    <property type="match status" value="1"/>
</dbReference>
<reference evidence="6 7" key="1">
    <citation type="submission" date="2019-06" db="EMBL/GenBank/DDBJ databases">
        <title>A chromosomal-level reference genome of Carpinus fangiana (Coryloideae, Betulaceae).</title>
        <authorList>
            <person name="Yang X."/>
            <person name="Wang Z."/>
            <person name="Zhang L."/>
            <person name="Hao G."/>
            <person name="Liu J."/>
            <person name="Yang Y."/>
        </authorList>
    </citation>
    <scope>NUCLEOTIDE SEQUENCE [LARGE SCALE GENOMIC DNA]</scope>
    <source>
        <strain evidence="6">Cfa_2016G</strain>
        <tissue evidence="6">Leaf</tissue>
    </source>
</reference>
<dbReference type="GO" id="GO:0005576">
    <property type="term" value="C:extracellular region"/>
    <property type="evidence" value="ECO:0007669"/>
    <property type="project" value="UniProtKB-SubCell"/>
</dbReference>
<feature type="signal peptide" evidence="5">
    <location>
        <begin position="1"/>
        <end position="26"/>
    </location>
</feature>
<dbReference type="Proteomes" id="UP000327013">
    <property type="component" value="Chromosome 7"/>
</dbReference>
<evidence type="ECO:0000256" key="5">
    <source>
        <dbReference type="SAM" id="SignalP"/>
    </source>
</evidence>
<evidence type="ECO:0000313" key="6">
    <source>
        <dbReference type="EMBL" id="KAE8100443.1"/>
    </source>
</evidence>
<dbReference type="InterPro" id="IPR039639">
    <property type="entry name" value="IDA-like"/>
</dbReference>
<keyword evidence="7" id="KW-1185">Reference proteome</keyword>
<dbReference type="PANTHER" id="PTHR33599">
    <property type="entry name" value="PROTEIN IDA-LIKE 5"/>
    <property type="match status" value="1"/>
</dbReference>
<proteinExistence type="predicted"/>
<evidence type="ECO:0000256" key="4">
    <source>
        <dbReference type="SAM" id="MobiDB-lite"/>
    </source>
</evidence>
<feature type="compositionally biased region" description="Polar residues" evidence="4">
    <location>
        <begin position="32"/>
        <end position="47"/>
    </location>
</feature>
<evidence type="ECO:0000256" key="3">
    <source>
        <dbReference type="ARBA" id="ARBA00022729"/>
    </source>
</evidence>
<sequence length="81" mass="8914">MGERNLVLVLLWFLLLWILLVGVTQADHDAGGNSQVFKVKPKSQNSPRKFLGFLPKGKPIPPSGPSKKHNNIGLQSSQRSP</sequence>
<feature type="chain" id="PRO_5024272692" evidence="5">
    <location>
        <begin position="27"/>
        <end position="81"/>
    </location>
</feature>
<name>A0A5N6RN70_9ROSI</name>
<protein>
    <submittedName>
        <fullName evidence="6">Uncharacterized protein</fullName>
    </submittedName>
</protein>
<feature type="region of interest" description="Disordered" evidence="4">
    <location>
        <begin position="31"/>
        <end position="81"/>
    </location>
</feature>
<comment type="subcellular location">
    <subcellularLocation>
        <location evidence="1">Secreted</location>
        <location evidence="1">Extracellular space</location>
    </subcellularLocation>
</comment>